<proteinExistence type="predicted"/>
<sequence>MTNVRTWVLGGSWWYKTVNVNVSGPKGTADRLQPVRAWAHKAWFLIVRLGFFALGKFIVLTEISSIRLQPVCVRDNKAGLLIVSLGRCALWKVWDGKARLSSVSRGLCALGKLIVLSELLSIRLLLIVLPELRSVWLQPVCALGWQRWAPHCQSWTFCTLKLIIRAELRSVWLLIVSLGRCALWKLIVLSQLRLVWLQPVGAWDGKAGFLIVDVCTLEAHYPCGASLGLLLSIRLLPVSVWEGKAGLLIVSLGLVAAPPPAGPTTAFSPRAPASPASSASRRASPLPPPSAVPPIIRRLGPGGQLVFESNFSALLECFKKHHGLPGAGKERRGSRPAGGGGKDISPKLRFNEAVQVCEFSRLLGGGGGVPSDVGSALGMGGLVRTVPGSLAVDRPGIGKMDQDVPQVPPKRRALLLRVAMGKAAYVKAQREFRQEVGKVQLLRELSNETEEDFEPMPVSLTKARKLAEKLHREVVLANGLAGHGRARSSDSHHPASAMSGVAAAAAAMSSWSRVAASLLPSAATTATATALAAAATAAAPPAAAPAAKGAKRTSKTSSATTPASAAPPPEAAGSPGRKRKDRPVMRPSRASGRVKVTVHRKPAAGKAARGAGKAAVKGRAFAAAKRRHVRGPRSR</sequence>
<feature type="compositionally biased region" description="Low complexity" evidence="1">
    <location>
        <begin position="604"/>
        <end position="623"/>
    </location>
</feature>
<name>A0A813H7X9_POLGL</name>
<comment type="caution">
    <text evidence="2">The sequence shown here is derived from an EMBL/GenBank/DDBJ whole genome shotgun (WGS) entry which is preliminary data.</text>
</comment>
<evidence type="ECO:0000313" key="3">
    <source>
        <dbReference type="Proteomes" id="UP000626109"/>
    </source>
</evidence>
<dbReference type="Proteomes" id="UP000626109">
    <property type="component" value="Unassembled WGS sequence"/>
</dbReference>
<organism evidence="2 3">
    <name type="scientific">Polarella glacialis</name>
    <name type="common">Dinoflagellate</name>
    <dbReference type="NCBI Taxonomy" id="89957"/>
    <lineage>
        <taxon>Eukaryota</taxon>
        <taxon>Sar</taxon>
        <taxon>Alveolata</taxon>
        <taxon>Dinophyceae</taxon>
        <taxon>Suessiales</taxon>
        <taxon>Suessiaceae</taxon>
        <taxon>Polarella</taxon>
    </lineage>
</organism>
<feature type="compositionally biased region" description="Basic residues" evidence="1">
    <location>
        <begin position="624"/>
        <end position="635"/>
    </location>
</feature>
<protein>
    <submittedName>
        <fullName evidence="2">Uncharacterized protein</fullName>
    </submittedName>
</protein>
<feature type="region of interest" description="Disordered" evidence="1">
    <location>
        <begin position="265"/>
        <end position="294"/>
    </location>
</feature>
<accession>A0A813H7X9</accession>
<dbReference type="AlphaFoldDB" id="A0A813H7X9"/>
<reference evidence="2" key="1">
    <citation type="submission" date="2021-02" db="EMBL/GenBank/DDBJ databases">
        <authorList>
            <person name="Dougan E. K."/>
            <person name="Rhodes N."/>
            <person name="Thang M."/>
            <person name="Chan C."/>
        </authorList>
    </citation>
    <scope>NUCLEOTIDE SEQUENCE</scope>
</reference>
<gene>
    <name evidence="2" type="ORF">PGLA2088_LOCUS1333</name>
</gene>
<dbReference type="EMBL" id="CAJNNW010001011">
    <property type="protein sequence ID" value="CAE8633734.1"/>
    <property type="molecule type" value="Genomic_DNA"/>
</dbReference>
<feature type="region of interest" description="Disordered" evidence="1">
    <location>
        <begin position="325"/>
        <end position="346"/>
    </location>
</feature>
<feature type="region of interest" description="Disordered" evidence="1">
    <location>
        <begin position="541"/>
        <end position="635"/>
    </location>
</feature>
<feature type="compositionally biased region" description="Low complexity" evidence="1">
    <location>
        <begin position="555"/>
        <end position="564"/>
    </location>
</feature>
<feature type="compositionally biased region" description="Low complexity" evidence="1">
    <location>
        <begin position="265"/>
        <end position="284"/>
    </location>
</feature>
<evidence type="ECO:0000313" key="2">
    <source>
        <dbReference type="EMBL" id="CAE8633734.1"/>
    </source>
</evidence>
<evidence type="ECO:0000256" key="1">
    <source>
        <dbReference type="SAM" id="MobiDB-lite"/>
    </source>
</evidence>